<gene>
    <name evidence="4" type="ORF">APLA_LOCUS15310</name>
</gene>
<feature type="compositionally biased region" description="Basic and acidic residues" evidence="3">
    <location>
        <begin position="329"/>
        <end position="344"/>
    </location>
</feature>
<evidence type="ECO:0000313" key="4">
    <source>
        <dbReference type="EMBL" id="CAB3255611.1"/>
    </source>
</evidence>
<name>A0A8S1BB58_ARCPL</name>
<proteinExistence type="inferred from homology"/>
<feature type="region of interest" description="Disordered" evidence="3">
    <location>
        <begin position="143"/>
        <end position="196"/>
    </location>
</feature>
<evidence type="ECO:0000256" key="1">
    <source>
        <dbReference type="ARBA" id="ARBA00009887"/>
    </source>
</evidence>
<feature type="region of interest" description="Disordered" evidence="3">
    <location>
        <begin position="328"/>
        <end position="355"/>
    </location>
</feature>
<reference evidence="4 5" key="1">
    <citation type="submission" date="2020-04" db="EMBL/GenBank/DDBJ databases">
        <authorList>
            <person name="Wallbank WR R."/>
            <person name="Pardo Diaz C."/>
            <person name="Kozak K."/>
            <person name="Martin S."/>
            <person name="Jiggins C."/>
            <person name="Moest M."/>
            <person name="Warren A I."/>
            <person name="Byers J.R.P. K."/>
            <person name="Montejo-Kovacevich G."/>
            <person name="Yen C E."/>
        </authorList>
    </citation>
    <scope>NUCLEOTIDE SEQUENCE [LARGE SCALE GENOMIC DNA]</scope>
</reference>
<comment type="caution">
    <text evidence="4">The sequence shown here is derived from an EMBL/GenBank/DDBJ whole genome shotgun (WGS) entry which is preliminary data.</text>
</comment>
<sequence length="387" mass="44169">MAFNFDSGQFFRESTPKRLGNWQVPRWSPTRARPLEYRPDPKPICDLNGHFLPGAPRGSSRCFGHYTGTWDLPKKITRQVAQELAKEPPDGRFPDWLNLRVQRPKAITSERMRGGKRAKAKKVEAAVESQSQQTFQETINNSIKDQKQSETEELQNNQDQNSEGYKDDDPLDLKVKKEPVDADGRSPYIPGALTDPDKRHENSYILVKDAVEKLHGPQEEDTDTFWRKVAENAKKNDQIRKQNMRDTRTSGTPKLPYVNVAHNFQFAKKMHVGNLEHQPLPDTLGYRNMTKIAEHRDSDIIVKPYAIGWKGYGASGPTCCTKMRVHRPKTCDPKKSDGDKDNTHRPVTSAPDLGGQCKKPMSLMDLAICWDFRPDDPKIEPKTTETY</sequence>
<dbReference type="PANTHER" id="PTHR34639:SF1">
    <property type="entry name" value="PROTEIN FLATTOP"/>
    <property type="match status" value="1"/>
</dbReference>
<dbReference type="Pfam" id="PF22611">
    <property type="entry name" value="CFAP126"/>
    <property type="match status" value="1"/>
</dbReference>
<dbReference type="GO" id="GO:0044782">
    <property type="term" value="P:cilium organization"/>
    <property type="evidence" value="ECO:0007669"/>
    <property type="project" value="TreeGrafter"/>
</dbReference>
<accession>A0A8S1BB58</accession>
<dbReference type="InterPro" id="IPR038797">
    <property type="entry name" value="Fltp"/>
</dbReference>
<evidence type="ECO:0000313" key="5">
    <source>
        <dbReference type="Proteomes" id="UP000494256"/>
    </source>
</evidence>
<feature type="compositionally biased region" description="Basic and acidic residues" evidence="3">
    <location>
        <begin position="164"/>
        <end position="184"/>
    </location>
</feature>
<evidence type="ECO:0000256" key="3">
    <source>
        <dbReference type="SAM" id="MobiDB-lite"/>
    </source>
</evidence>
<dbReference type="Proteomes" id="UP000494256">
    <property type="component" value="Unassembled WGS sequence"/>
</dbReference>
<dbReference type="CDD" id="cd23705">
    <property type="entry name" value="Flattop"/>
    <property type="match status" value="1"/>
</dbReference>
<organism evidence="4 5">
    <name type="scientific">Arctia plantaginis</name>
    <name type="common">Wood tiger moth</name>
    <name type="synonym">Phalaena plantaginis</name>
    <dbReference type="NCBI Taxonomy" id="874455"/>
    <lineage>
        <taxon>Eukaryota</taxon>
        <taxon>Metazoa</taxon>
        <taxon>Ecdysozoa</taxon>
        <taxon>Arthropoda</taxon>
        <taxon>Hexapoda</taxon>
        <taxon>Insecta</taxon>
        <taxon>Pterygota</taxon>
        <taxon>Neoptera</taxon>
        <taxon>Endopterygota</taxon>
        <taxon>Lepidoptera</taxon>
        <taxon>Glossata</taxon>
        <taxon>Ditrysia</taxon>
        <taxon>Noctuoidea</taxon>
        <taxon>Erebidae</taxon>
        <taxon>Arctiinae</taxon>
        <taxon>Arctia</taxon>
    </lineage>
</organism>
<dbReference type="PANTHER" id="PTHR34639">
    <property type="entry name" value="PROTEIN FLATTOP"/>
    <property type="match status" value="1"/>
</dbReference>
<feature type="compositionally biased region" description="Polar residues" evidence="3">
    <location>
        <begin position="154"/>
        <end position="163"/>
    </location>
</feature>
<dbReference type="GO" id="GO:0036064">
    <property type="term" value="C:ciliary basal body"/>
    <property type="evidence" value="ECO:0007669"/>
    <property type="project" value="TreeGrafter"/>
</dbReference>
<dbReference type="AlphaFoldDB" id="A0A8S1BB58"/>
<protein>
    <recommendedName>
        <fullName evidence="2">Cilia- and flagella-associated protein 126</fullName>
    </recommendedName>
</protein>
<dbReference type="EMBL" id="CADEBD010000443">
    <property type="protein sequence ID" value="CAB3255611.1"/>
    <property type="molecule type" value="Genomic_DNA"/>
</dbReference>
<evidence type="ECO:0000256" key="2">
    <source>
        <dbReference type="ARBA" id="ARBA00033306"/>
    </source>
</evidence>
<comment type="similarity">
    <text evidence="1">Belongs to the Flattop family.</text>
</comment>